<dbReference type="InterPro" id="IPR005946">
    <property type="entry name" value="Rib-P_diPkinase"/>
</dbReference>
<keyword evidence="4" id="KW-0547">Nucleotide-binding</keyword>
<protein>
    <recommendedName>
        <fullName evidence="1">ribose-phosphate diphosphokinase</fullName>
        <ecNumber evidence="1">2.7.6.1</ecNumber>
    </recommendedName>
</protein>
<name>A0ABS9Z6C4_9HYPH</name>
<evidence type="ECO:0000256" key="3">
    <source>
        <dbReference type="ARBA" id="ARBA00022727"/>
    </source>
</evidence>
<dbReference type="RefSeq" id="WP_243067129.1">
    <property type="nucleotide sequence ID" value="NZ_JAIVFK010000019.1"/>
</dbReference>
<comment type="catalytic activity">
    <reaction evidence="7">
        <text>D-ribose 5-phosphate + ATP = 5-phospho-alpha-D-ribose 1-diphosphate + AMP + H(+)</text>
        <dbReference type="Rhea" id="RHEA:15609"/>
        <dbReference type="ChEBI" id="CHEBI:15378"/>
        <dbReference type="ChEBI" id="CHEBI:30616"/>
        <dbReference type="ChEBI" id="CHEBI:58017"/>
        <dbReference type="ChEBI" id="CHEBI:78346"/>
        <dbReference type="ChEBI" id="CHEBI:456215"/>
        <dbReference type="EC" id="2.7.6.1"/>
    </reaction>
</comment>
<dbReference type="GO" id="GO:0004749">
    <property type="term" value="F:ribose phosphate diphosphokinase activity"/>
    <property type="evidence" value="ECO:0007669"/>
    <property type="project" value="UniProtKB-EC"/>
</dbReference>
<evidence type="ECO:0000256" key="1">
    <source>
        <dbReference type="ARBA" id="ARBA00013247"/>
    </source>
</evidence>
<accession>A0ABS9Z6C4</accession>
<evidence type="ECO:0000313" key="9">
    <source>
        <dbReference type="EMBL" id="MCI4683163.1"/>
    </source>
</evidence>
<reference evidence="9" key="1">
    <citation type="journal article" date="2022" name="ISME J.">
        <title>Identification of active gaseous-alkane degraders at natural gas seeps.</title>
        <authorList>
            <person name="Farhan Ul Haque M."/>
            <person name="Hernandez M."/>
            <person name="Crombie A.T."/>
            <person name="Murrell J.C."/>
        </authorList>
    </citation>
    <scope>NUCLEOTIDE SEQUENCE</scope>
    <source>
        <strain evidence="9">PC2</strain>
    </source>
</reference>
<dbReference type="SMART" id="SM01400">
    <property type="entry name" value="Pribosyltran_N"/>
    <property type="match status" value="1"/>
</dbReference>
<dbReference type="EC" id="2.7.6.1" evidence="1"/>
<organism evidence="9 10">
    <name type="scientific">Candidatus Rhodoblastus alkanivorans</name>
    <dbReference type="NCBI Taxonomy" id="2954117"/>
    <lineage>
        <taxon>Bacteria</taxon>
        <taxon>Pseudomonadati</taxon>
        <taxon>Pseudomonadota</taxon>
        <taxon>Alphaproteobacteria</taxon>
        <taxon>Hyphomicrobiales</taxon>
        <taxon>Rhodoblastaceae</taxon>
        <taxon>Rhodoblastus</taxon>
    </lineage>
</organism>
<keyword evidence="6" id="KW-0067">ATP-binding</keyword>
<keyword evidence="3" id="KW-0545">Nucleotide biosynthesis</keyword>
<dbReference type="InterPro" id="IPR029057">
    <property type="entry name" value="PRTase-like"/>
</dbReference>
<gene>
    <name evidence="9" type="primary">prs</name>
    <name evidence="9" type="ORF">K2U94_10350</name>
</gene>
<evidence type="ECO:0000256" key="5">
    <source>
        <dbReference type="ARBA" id="ARBA00022777"/>
    </source>
</evidence>
<dbReference type="CDD" id="cd06223">
    <property type="entry name" value="PRTases_typeI"/>
    <property type="match status" value="1"/>
</dbReference>
<dbReference type="SUPFAM" id="SSF53271">
    <property type="entry name" value="PRTase-like"/>
    <property type="match status" value="2"/>
</dbReference>
<dbReference type="PANTHER" id="PTHR10210:SF32">
    <property type="entry name" value="RIBOSE-PHOSPHATE PYROPHOSPHOKINASE 2"/>
    <property type="match status" value="1"/>
</dbReference>
<dbReference type="EMBL" id="JAIVFP010000001">
    <property type="protein sequence ID" value="MCI4683163.1"/>
    <property type="molecule type" value="Genomic_DNA"/>
</dbReference>
<dbReference type="Gene3D" id="3.40.50.2020">
    <property type="match status" value="2"/>
</dbReference>
<dbReference type="InterPro" id="IPR029099">
    <property type="entry name" value="Pribosyltran_N"/>
</dbReference>
<evidence type="ECO:0000256" key="2">
    <source>
        <dbReference type="ARBA" id="ARBA00022679"/>
    </source>
</evidence>
<evidence type="ECO:0000259" key="8">
    <source>
        <dbReference type="Pfam" id="PF13793"/>
    </source>
</evidence>
<feature type="domain" description="Ribose-phosphate pyrophosphokinase N-terminal" evidence="8">
    <location>
        <begin position="179"/>
        <end position="298"/>
    </location>
</feature>
<evidence type="ECO:0000256" key="4">
    <source>
        <dbReference type="ARBA" id="ARBA00022741"/>
    </source>
</evidence>
<dbReference type="Pfam" id="PF13793">
    <property type="entry name" value="Pribosyltran_N"/>
    <property type="match status" value="1"/>
</dbReference>
<proteinExistence type="predicted"/>
<dbReference type="Pfam" id="PF07310">
    <property type="entry name" value="PAS_5"/>
    <property type="match status" value="1"/>
</dbReference>
<dbReference type="PANTHER" id="PTHR10210">
    <property type="entry name" value="RIBOSE-PHOSPHATE DIPHOSPHOKINASE FAMILY MEMBER"/>
    <property type="match status" value="1"/>
</dbReference>
<dbReference type="NCBIfam" id="TIGR01251">
    <property type="entry name" value="ribP_PPkin"/>
    <property type="match status" value="1"/>
</dbReference>
<evidence type="ECO:0000313" key="10">
    <source>
        <dbReference type="Proteomes" id="UP001139104"/>
    </source>
</evidence>
<evidence type="ECO:0000256" key="7">
    <source>
        <dbReference type="ARBA" id="ARBA00049535"/>
    </source>
</evidence>
<keyword evidence="5" id="KW-0418">Kinase</keyword>
<dbReference type="InterPro" id="IPR000836">
    <property type="entry name" value="PRTase_dom"/>
</dbReference>
<evidence type="ECO:0000256" key="6">
    <source>
        <dbReference type="ARBA" id="ARBA00022840"/>
    </source>
</evidence>
<comment type="caution">
    <text evidence="9">The sequence shown here is derived from an EMBL/GenBank/DDBJ whole genome shotgun (WGS) entry which is preliminary data.</text>
</comment>
<keyword evidence="2 9" id="KW-0808">Transferase</keyword>
<sequence>MTTLAIVDPPLRRLFSRLDFAPRPVQQGLSELLANWEALRAGAVAPALAAAEETVPANGFVFARDDSERDFLLRRASIGLERLTGLTEAGARLSASPEPRHAVRLRRLFETVLNTGEPVLAEFSAETHEEAGLVVDLLAAPLASSDGRIVGILGGCELRRSLGGEPPLRRHAARIDEPVIFALSRMAALAETVAHSLGTTVSAHEERRFEDGEHKIRPLVCVRNRDAYVFADLGSSGGESVNDKLCKLLFFIGALKQSAAARVNVIAPYLCYGRKERQTKPRDPVATRYLAQMFEAVGCDCVITIAAHDLAAFQNAFRRETEHLDFHALFARTLAPHLRGEEVAVVTPDPGGEKRAELFRETLERILDAPVTKALVDKKRSMGKVTGDLFAGDVADRTAIIIDDMIGTGGTMSRAALACRRHGARRVIAAAAHGLFSPGAENFLRDPSIDRIWVADSLPLPALTKDAIAQGKLRIVATAPLLADVIHALHSGGSINDLQEHAVSPFPGA</sequence>
<keyword evidence="10" id="KW-1185">Reference proteome</keyword>
<dbReference type="Proteomes" id="UP001139104">
    <property type="component" value="Unassembled WGS sequence"/>
</dbReference>
<dbReference type="InterPro" id="IPR009922">
    <property type="entry name" value="DUF1457"/>
</dbReference>
<dbReference type="Pfam" id="PF14572">
    <property type="entry name" value="Pribosyl_synth"/>
    <property type="match status" value="1"/>
</dbReference>